<evidence type="ECO:0000256" key="2">
    <source>
        <dbReference type="ARBA" id="ARBA00022553"/>
    </source>
</evidence>
<dbReference type="SUPFAM" id="SSF55048">
    <property type="entry name" value="Probable ACP-binding domain of malonyl-CoA ACP transacylase"/>
    <property type="match status" value="1"/>
</dbReference>
<dbReference type="SMART" id="SM00823">
    <property type="entry name" value="PKS_PP"/>
    <property type="match status" value="1"/>
</dbReference>
<keyword evidence="5" id="KW-0511">Multifunctional enzyme</keyword>
<feature type="region of interest" description="C-terminal hotdog fold" evidence="7">
    <location>
        <begin position="1022"/>
        <end position="1168"/>
    </location>
</feature>
<dbReference type="SUPFAM" id="SSF50129">
    <property type="entry name" value="GroES-like"/>
    <property type="match status" value="1"/>
</dbReference>
<evidence type="ECO:0000259" key="10">
    <source>
        <dbReference type="PROSITE" id="PS52019"/>
    </source>
</evidence>
<dbReference type="InterPro" id="IPR014043">
    <property type="entry name" value="Acyl_transferase_dom"/>
</dbReference>
<dbReference type="PROSITE" id="PS50075">
    <property type="entry name" value="CARRIER"/>
    <property type="match status" value="1"/>
</dbReference>
<dbReference type="InterPro" id="IPR013968">
    <property type="entry name" value="PKS_KR"/>
</dbReference>
<dbReference type="PROSITE" id="PS52019">
    <property type="entry name" value="PKS_MFAS_DH"/>
    <property type="match status" value="1"/>
</dbReference>
<evidence type="ECO:0000256" key="4">
    <source>
        <dbReference type="ARBA" id="ARBA00022857"/>
    </source>
</evidence>
<dbReference type="Pfam" id="PF00109">
    <property type="entry name" value="ketoacyl-synt"/>
    <property type="match status" value="1"/>
</dbReference>
<dbReference type="InterPro" id="IPR016036">
    <property type="entry name" value="Malonyl_transacylase_ACP-bd"/>
</dbReference>
<dbReference type="InterPro" id="IPR020841">
    <property type="entry name" value="PKS_Beta-ketoAc_synthase_dom"/>
</dbReference>
<dbReference type="Pfam" id="PF00698">
    <property type="entry name" value="Acyl_transf_1"/>
    <property type="match status" value="1"/>
</dbReference>
<dbReference type="Pfam" id="PF08659">
    <property type="entry name" value="KR"/>
    <property type="match status" value="1"/>
</dbReference>
<dbReference type="Proteomes" id="UP000766595">
    <property type="component" value="Unassembled WGS sequence"/>
</dbReference>
<feature type="region of interest" description="N-terminal hotdog fold" evidence="7">
    <location>
        <begin position="892"/>
        <end position="1011"/>
    </location>
</feature>
<dbReference type="Gene3D" id="3.90.180.10">
    <property type="entry name" value="Medium-chain alcohol dehydrogenases, catalytic domain"/>
    <property type="match status" value="1"/>
</dbReference>
<dbReference type="Gene3D" id="3.40.50.150">
    <property type="entry name" value="Vaccinia Virus protein VP39"/>
    <property type="match status" value="1"/>
</dbReference>
<dbReference type="InterPro" id="IPR032821">
    <property type="entry name" value="PKS_assoc"/>
</dbReference>
<dbReference type="InterPro" id="IPR020807">
    <property type="entry name" value="PKS_DH"/>
</dbReference>
<dbReference type="GO" id="GO:0008270">
    <property type="term" value="F:zinc ion binding"/>
    <property type="evidence" value="ECO:0007669"/>
    <property type="project" value="InterPro"/>
</dbReference>
<dbReference type="Gene3D" id="3.40.366.10">
    <property type="entry name" value="Malonyl-Coenzyme A Acyl Carrier Protein, domain 2"/>
    <property type="match status" value="1"/>
</dbReference>
<dbReference type="InterPro" id="IPR042104">
    <property type="entry name" value="PKS_dehydratase_sf"/>
</dbReference>
<dbReference type="Pfam" id="PF21089">
    <property type="entry name" value="PKS_DH_N"/>
    <property type="match status" value="1"/>
</dbReference>
<dbReference type="SUPFAM" id="SSF51735">
    <property type="entry name" value="NAD(P)-binding Rossmann-fold domains"/>
    <property type="match status" value="3"/>
</dbReference>
<dbReference type="Pfam" id="PF08240">
    <property type="entry name" value="ADH_N"/>
    <property type="match status" value="1"/>
</dbReference>
<dbReference type="InterPro" id="IPR011032">
    <property type="entry name" value="GroES-like_sf"/>
</dbReference>
<dbReference type="InterPro" id="IPR036291">
    <property type="entry name" value="NAD(P)-bd_dom_sf"/>
</dbReference>
<dbReference type="SMART" id="SM00827">
    <property type="entry name" value="PKS_AT"/>
    <property type="match status" value="1"/>
</dbReference>
<dbReference type="Pfam" id="PF14765">
    <property type="entry name" value="PS-DH"/>
    <property type="match status" value="1"/>
</dbReference>
<dbReference type="InterPro" id="IPR049552">
    <property type="entry name" value="PKS_DH_N"/>
</dbReference>
<feature type="domain" description="PKS/mFAS DH" evidence="10">
    <location>
        <begin position="892"/>
        <end position="1168"/>
    </location>
</feature>
<dbReference type="GO" id="GO:0016491">
    <property type="term" value="F:oxidoreductase activity"/>
    <property type="evidence" value="ECO:0007669"/>
    <property type="project" value="InterPro"/>
</dbReference>
<dbReference type="Gene3D" id="3.10.129.110">
    <property type="entry name" value="Polyketide synthase dehydratase"/>
    <property type="match status" value="1"/>
</dbReference>
<dbReference type="GO" id="GO:0006633">
    <property type="term" value="P:fatty acid biosynthetic process"/>
    <property type="evidence" value="ECO:0007669"/>
    <property type="project" value="InterPro"/>
</dbReference>
<dbReference type="Gene3D" id="1.10.1200.10">
    <property type="entry name" value="ACP-like"/>
    <property type="match status" value="1"/>
</dbReference>
<feature type="domain" description="Ketosynthase family 3 (KS3)" evidence="9">
    <location>
        <begin position="5"/>
        <end position="427"/>
    </location>
</feature>
<comment type="caution">
    <text evidence="11">The sequence shown here is derived from an EMBL/GenBank/DDBJ whole genome shotgun (WGS) entry which is preliminary data.</text>
</comment>
<dbReference type="InterPro" id="IPR049900">
    <property type="entry name" value="PKS_mFAS_DH"/>
</dbReference>
<dbReference type="CDD" id="cd00833">
    <property type="entry name" value="PKS"/>
    <property type="match status" value="1"/>
</dbReference>
<dbReference type="Gene3D" id="3.40.47.10">
    <property type="match status" value="1"/>
</dbReference>
<dbReference type="InterPro" id="IPR009081">
    <property type="entry name" value="PP-bd_ACP"/>
</dbReference>
<dbReference type="SUPFAM" id="SSF53335">
    <property type="entry name" value="S-adenosyl-L-methionine-dependent methyltransferases"/>
    <property type="match status" value="1"/>
</dbReference>
<dbReference type="InterPro" id="IPR020843">
    <property type="entry name" value="ER"/>
</dbReference>
<dbReference type="InterPro" id="IPR016039">
    <property type="entry name" value="Thiolase-like"/>
</dbReference>
<dbReference type="RefSeq" id="WP_261971422.1">
    <property type="nucleotide sequence ID" value="NZ_JAHHZF010000016.1"/>
</dbReference>
<dbReference type="InterPro" id="IPR050091">
    <property type="entry name" value="PKS_NRPS_Biosynth_Enz"/>
</dbReference>
<dbReference type="PROSITE" id="PS00606">
    <property type="entry name" value="KS3_1"/>
    <property type="match status" value="1"/>
</dbReference>
<dbReference type="InterPro" id="IPR020806">
    <property type="entry name" value="PKS_PP-bd"/>
</dbReference>
<evidence type="ECO:0000256" key="5">
    <source>
        <dbReference type="ARBA" id="ARBA00023268"/>
    </source>
</evidence>
<dbReference type="Pfam" id="PF00107">
    <property type="entry name" value="ADH_zinc_N"/>
    <property type="match status" value="1"/>
</dbReference>
<protein>
    <submittedName>
        <fullName evidence="11">SDR family NAD(P)-dependent oxidoreductase</fullName>
    </submittedName>
</protein>
<dbReference type="InterPro" id="IPR014030">
    <property type="entry name" value="Ketoacyl_synth_N"/>
</dbReference>
<accession>A0A947GK20</accession>
<evidence type="ECO:0000256" key="1">
    <source>
        <dbReference type="ARBA" id="ARBA00022450"/>
    </source>
</evidence>
<dbReference type="GO" id="GO:0004315">
    <property type="term" value="F:3-oxoacyl-[acyl-carrier-protein] synthase activity"/>
    <property type="evidence" value="ECO:0007669"/>
    <property type="project" value="InterPro"/>
</dbReference>
<keyword evidence="6" id="KW-0012">Acyltransferase</keyword>
<dbReference type="SUPFAM" id="SSF52151">
    <property type="entry name" value="FabD/lysophospholipase-like"/>
    <property type="match status" value="1"/>
</dbReference>
<evidence type="ECO:0000256" key="7">
    <source>
        <dbReference type="PROSITE-ProRule" id="PRU01363"/>
    </source>
</evidence>
<dbReference type="PROSITE" id="PS01162">
    <property type="entry name" value="QOR_ZETA_CRYSTAL"/>
    <property type="match status" value="1"/>
</dbReference>
<name>A0A947GK20_9HYPH</name>
<feature type="active site" description="Proton donor; for dehydratase activity" evidence="7">
    <location>
        <position position="1083"/>
    </location>
</feature>
<dbReference type="Gene3D" id="3.30.70.3290">
    <property type="match status" value="1"/>
</dbReference>
<evidence type="ECO:0000259" key="8">
    <source>
        <dbReference type="PROSITE" id="PS50075"/>
    </source>
</evidence>
<reference evidence="11 12" key="1">
    <citation type="submission" date="2021-06" db="EMBL/GenBank/DDBJ databases">
        <authorList>
            <person name="Grouzdev D.S."/>
            <person name="Koziaeva V."/>
        </authorList>
    </citation>
    <scope>NUCLEOTIDE SEQUENCE [LARGE SCALE GENOMIC DNA]</scope>
    <source>
        <strain evidence="11 12">22</strain>
    </source>
</reference>
<dbReference type="InterPro" id="IPR018201">
    <property type="entry name" value="Ketoacyl_synth_AS"/>
</dbReference>
<dbReference type="PROSITE" id="PS52004">
    <property type="entry name" value="KS3_2"/>
    <property type="match status" value="1"/>
</dbReference>
<sequence length="2530" mass="268755">MADRETEIAIVGYACRLPSAPDVPSFWTLLNERRCAVTRISSDRFATERFLHPNKNVWGKSYTFSAGIVEDVFDFDPGFFGISPREAIQMDPQQRMLLQVTYEALEHAGLRPSRLTGERVGVYIGASSSDYMNRFYFDPAAIDAQFMTGNTLSIISNRISYIFDLRGPSFTVDTACSSSLVAMHEAAEAIRSGRIDTAIVGGVNVLGSPVPFIGFARASMLSPTGLCRAFDAAGDGYVRSEGAVAMVLKAAPKARADGDRIRATIVGTGINSDGRTVGLSLPSSDMQAALLEEVYSRFGIDPEDLAFVEAHGTGTRVGDPAEAGALGRKLGQRRQRVLPVGSVKTNVGHLEPASGVAGMLKSILALENEVLPASLHFHTPNPDIPFGELNLSVASEPVAIPRGGRPRHAGINSFGFGGANAHVVIREGEPVRANEAGSGPTPLVVSAHSRESLKKLVAGYRDRLAAATPAAAQALLAAAAHGRDRHEHRIVTLPMAHDQMVGALDEWLAGNRTAQIVDARAPVREGGLAFVFSGNGSQWAGMGRVAYRVNPDFQKAFEKVDRVFMGRAGWSLLTTMFSEEIENEIERTEVAQPLLFGVQVALVEALAMRGIKPRAVVGHSVGEVASAWAAGALDLADAVKVIHARSTHQEITRHLGGMAALLMPAAEAEKAIAEAGYPGIEIAAINSPRGVTISGRIDSLDQFLKFARSKRWAFKRLDLDYPFHCALVDPIRQPLMQTLADIRPRASRIPFYSTVKGGIVPGEALDAQYWWENVRQPVAFEAGVKALTEDGYRVFLEIGPRPVLGAYVNDILKEASLTGAALSSLDRADSEAVDPIARIAAGVVAHGAAVDDRALFGTGPRTADLPAYAWQNQPYKLDLTPEALSTYRPTAHPLIGLADRQGGPVFFNHLDTELQPWLADHKVDGAIVVPAAGLAEMALAAGRELLGTDHIELKDFDIVRALVIEPSEPREVSVRVSHDGMVVEILSRHRLTGDEWSLHARGALSAVPVETMPAPAAIGPARRTMSAAELYRLTETFGLEYGPAFRRAASVDVVDDRTATIRFAGPQAPLDERGYMLHPTLLDSAFHGLFALLAERGMGGRQQSFLPTRIGSLRIFAPGAAVASARLELTKGSVKSIEAVFTLLDDAGAVVASLSGARFSAVQLSREATLDDFVYQTVPVRLPQDGLASAVEAAWPEGPAAAAERLGLASEDGAADPAEGRILVDAALTYLAAGVIGRIVGADRNGFQIADLVARGRIHPDMRPLFARLLAGLEEDGQARQTDGRWVLEDDSDNPSVDSLIRTIVADQPAWIAEATMLSRLADLLERRLVDGGSDPIGSEAMRDHLASGSPSFAPIAVTVARLVEDLIAVAPKDRPLSILVLGAENQGLVRRILAGLDPETGSVTLTDPDPSVLERARLLIGHHRLLNTAEWASFDGENGVRYDLAVSADGAHRWPDLGATLSLVGRGLVPGGAIVLCEPEGRPFVDALRGIAPDWWRLSADPDRPVGRLPDRRARWSNLAGQAGFRDVRVDHLIDGAAAAFLVTGTAPEAPRMAEAPAPVRKPVVLVTNGEGRGRALSDALVAQLNGGRRPVKILIDHLPSDEAHPPAAYSTKVVPLDGSADADAKLREALPEGDFEVVFAYGASASEEDAEAAVLARTAAFGSLARALGTREVRVWTIAPGAAQAIVGLPTHRPAQAALWGFARVVANEHPNLDIRQIDASPSLAPSEAAIRIAHEIENAGAEHEIVLDADRRSALRVVRGGLLGESSLAGVGGPLTRRLDIAGQGSLDRLTWSTVARTAPGAGEIEIEIRATGLNFRDVMWAMGLLPPEALEDGFAGPTLGMECAGVVSAVGPGVTGFNVGDPCVAFAAAAFAGHVTVPAHAVAPLMAQMSFEAAATIPVAFLTSYYALVHLARLEEGETVLVHGGAGGVGLAALQIAKSHGATVIATAGSREKRVLLETLGADHVLDSRSLAFADEVMRLTGGQGVDVVLNSLAGEAMERSVQVLKPFGRFLELGKRDFYGNTRLGLRPFRQNLSYFGIDADQLLTRQLKLAERLFRNLMRLFEDGSLTALPFRAFVAEDATAAFRLMQQAGHIGKIVITPPAMPAVSAMPTAPGFKVSAEGRYLIVGGLGGFGLGLARRLAQRGARHLVLIGRRGRVEGDAVEIVREIEAIGATVETLAVDAADPKAVEALLARLAAGGPPLKGLFHTAMVLDDALVQNLTPERIRTVLHPKVASAAILDRATRGLDLDCFVLFSSATTIVGNPGQANYVAANAYLEALARKRRSEGLPGLAVAWGAIGDAGYLARNTQVNEMLARKLGRSALKVEEALDGLEALMALDPTAMDKAAIGFARIDWASASKELKLVSTPLFADLGDLGAAESAEGGDQAAREEIMALPPAEALERVIRLLGAEIGRILRMPGDDIDRHKPLSEIGMDSLMALELRMAAESRLGVEIPLMSLANGATLHDIATKMVARIQGGDAMSATSDTETLANSHTDFQGSTAEDLAAVAEAIERRGQTIKKVF</sequence>
<dbReference type="PROSITE" id="PS00012">
    <property type="entry name" value="PHOSPHOPANTETHEINE"/>
    <property type="match status" value="1"/>
</dbReference>
<evidence type="ECO:0000313" key="12">
    <source>
        <dbReference type="Proteomes" id="UP000766595"/>
    </source>
</evidence>
<dbReference type="Pfam" id="PF16197">
    <property type="entry name" value="KAsynt_C_assoc"/>
    <property type="match status" value="1"/>
</dbReference>
<keyword evidence="12" id="KW-1185">Reference proteome</keyword>
<dbReference type="InterPro" id="IPR016035">
    <property type="entry name" value="Acyl_Trfase/lysoPLipase"/>
</dbReference>
<dbReference type="Gene3D" id="3.40.50.720">
    <property type="entry name" value="NAD(P)-binding Rossmann-like Domain"/>
    <property type="match status" value="3"/>
</dbReference>
<keyword evidence="1" id="KW-0596">Phosphopantetheine</keyword>
<dbReference type="InterPro" id="IPR013149">
    <property type="entry name" value="ADH-like_C"/>
</dbReference>
<evidence type="ECO:0000313" key="11">
    <source>
        <dbReference type="EMBL" id="MBT9292924.1"/>
    </source>
</evidence>
<dbReference type="PANTHER" id="PTHR43775">
    <property type="entry name" value="FATTY ACID SYNTHASE"/>
    <property type="match status" value="1"/>
</dbReference>
<dbReference type="PANTHER" id="PTHR43775:SF37">
    <property type="entry name" value="SI:DKEY-61P9.11"/>
    <property type="match status" value="1"/>
</dbReference>
<evidence type="ECO:0000259" key="9">
    <source>
        <dbReference type="PROSITE" id="PS52004"/>
    </source>
</evidence>
<dbReference type="InterPro" id="IPR049551">
    <property type="entry name" value="PKS_DH_C"/>
</dbReference>
<dbReference type="GO" id="GO:0004312">
    <property type="term" value="F:fatty acid synthase activity"/>
    <property type="evidence" value="ECO:0007669"/>
    <property type="project" value="TreeGrafter"/>
</dbReference>
<dbReference type="FunFam" id="3.40.50.720:FF:000209">
    <property type="entry name" value="Polyketide synthase Pks12"/>
    <property type="match status" value="1"/>
</dbReference>
<dbReference type="InterPro" id="IPR001227">
    <property type="entry name" value="Ac_transferase_dom_sf"/>
</dbReference>
<dbReference type="Pfam" id="PF02801">
    <property type="entry name" value="Ketoacyl-synt_C"/>
    <property type="match status" value="1"/>
</dbReference>
<evidence type="ECO:0000256" key="6">
    <source>
        <dbReference type="ARBA" id="ARBA00023315"/>
    </source>
</evidence>
<dbReference type="SMART" id="SM00829">
    <property type="entry name" value="PKS_ER"/>
    <property type="match status" value="1"/>
</dbReference>
<feature type="domain" description="Carrier" evidence="8">
    <location>
        <begin position="2405"/>
        <end position="2482"/>
    </location>
</feature>
<dbReference type="GO" id="GO:0031177">
    <property type="term" value="F:phosphopantetheine binding"/>
    <property type="evidence" value="ECO:0007669"/>
    <property type="project" value="InterPro"/>
</dbReference>
<keyword evidence="2" id="KW-0597">Phosphoprotein</keyword>
<dbReference type="InterPro" id="IPR013154">
    <property type="entry name" value="ADH-like_N"/>
</dbReference>
<dbReference type="InterPro" id="IPR029063">
    <property type="entry name" value="SAM-dependent_MTases_sf"/>
</dbReference>
<organism evidence="11 12">
    <name type="scientific">Prosthecodimorpha staleyi</name>
    <dbReference type="NCBI Taxonomy" id="2840188"/>
    <lineage>
        <taxon>Bacteria</taxon>
        <taxon>Pseudomonadati</taxon>
        <taxon>Pseudomonadota</taxon>
        <taxon>Alphaproteobacteria</taxon>
        <taxon>Hyphomicrobiales</taxon>
        <taxon>Ancalomicrobiaceae</taxon>
        <taxon>Prosthecodimorpha</taxon>
    </lineage>
</organism>
<dbReference type="InterPro" id="IPR036736">
    <property type="entry name" value="ACP-like_sf"/>
</dbReference>
<dbReference type="InterPro" id="IPR002364">
    <property type="entry name" value="Quin_OxRdtase/zeta-crystal_CS"/>
</dbReference>
<dbReference type="InterPro" id="IPR057326">
    <property type="entry name" value="KR_dom"/>
</dbReference>
<dbReference type="Pfam" id="PF00550">
    <property type="entry name" value="PP-binding"/>
    <property type="match status" value="1"/>
</dbReference>
<feature type="active site" description="Proton acceptor; for dehydratase activity" evidence="7">
    <location>
        <position position="921"/>
    </location>
</feature>
<dbReference type="CDD" id="cd05195">
    <property type="entry name" value="enoyl_red"/>
    <property type="match status" value="1"/>
</dbReference>
<proteinExistence type="predicted"/>
<gene>
    <name evidence="11" type="ORF">KL771_25910</name>
</gene>
<dbReference type="SMART" id="SM00825">
    <property type="entry name" value="PKS_KS"/>
    <property type="match status" value="1"/>
</dbReference>
<dbReference type="InterPro" id="IPR006162">
    <property type="entry name" value="Ppantetheine_attach_site"/>
</dbReference>
<dbReference type="InterPro" id="IPR014031">
    <property type="entry name" value="Ketoacyl_synth_C"/>
</dbReference>
<dbReference type="SMART" id="SM00822">
    <property type="entry name" value="PKS_KR"/>
    <property type="match status" value="1"/>
</dbReference>
<keyword evidence="4" id="KW-0521">NADP</keyword>
<evidence type="ECO:0000256" key="3">
    <source>
        <dbReference type="ARBA" id="ARBA00022679"/>
    </source>
</evidence>
<dbReference type="EMBL" id="JAHHZF010000016">
    <property type="protein sequence ID" value="MBT9292924.1"/>
    <property type="molecule type" value="Genomic_DNA"/>
</dbReference>
<dbReference type="SUPFAM" id="SSF53901">
    <property type="entry name" value="Thiolase-like"/>
    <property type="match status" value="1"/>
</dbReference>
<dbReference type="SMART" id="SM00826">
    <property type="entry name" value="PKS_DH"/>
    <property type="match status" value="1"/>
</dbReference>
<keyword evidence="3" id="KW-0808">Transferase</keyword>
<dbReference type="SUPFAM" id="SSF47336">
    <property type="entry name" value="ACP-like"/>
    <property type="match status" value="1"/>
</dbReference>